<feature type="compositionally biased region" description="Basic and acidic residues" evidence="1">
    <location>
        <begin position="190"/>
        <end position="199"/>
    </location>
</feature>
<feature type="compositionally biased region" description="Polar residues" evidence="1">
    <location>
        <begin position="467"/>
        <end position="477"/>
    </location>
</feature>
<name>A0A9P4HUS2_9PEZI</name>
<evidence type="ECO:0000313" key="3">
    <source>
        <dbReference type="Proteomes" id="UP000799776"/>
    </source>
</evidence>
<feature type="compositionally biased region" description="Low complexity" evidence="1">
    <location>
        <begin position="320"/>
        <end position="361"/>
    </location>
</feature>
<feature type="compositionally biased region" description="Polar residues" evidence="1">
    <location>
        <begin position="362"/>
        <end position="382"/>
    </location>
</feature>
<feature type="compositionally biased region" description="Polar residues" evidence="1">
    <location>
        <begin position="210"/>
        <end position="220"/>
    </location>
</feature>
<organism evidence="2 3">
    <name type="scientific">Saccharata proteae CBS 121410</name>
    <dbReference type="NCBI Taxonomy" id="1314787"/>
    <lineage>
        <taxon>Eukaryota</taxon>
        <taxon>Fungi</taxon>
        <taxon>Dikarya</taxon>
        <taxon>Ascomycota</taxon>
        <taxon>Pezizomycotina</taxon>
        <taxon>Dothideomycetes</taxon>
        <taxon>Dothideomycetes incertae sedis</taxon>
        <taxon>Botryosphaeriales</taxon>
        <taxon>Saccharataceae</taxon>
        <taxon>Saccharata</taxon>
    </lineage>
</organism>
<keyword evidence="3" id="KW-1185">Reference proteome</keyword>
<feature type="compositionally biased region" description="Basic and acidic residues" evidence="1">
    <location>
        <begin position="125"/>
        <end position="135"/>
    </location>
</feature>
<feature type="compositionally biased region" description="Basic and acidic residues" evidence="1">
    <location>
        <begin position="449"/>
        <end position="462"/>
    </location>
</feature>
<feature type="compositionally biased region" description="Basic and acidic residues" evidence="1">
    <location>
        <begin position="405"/>
        <end position="421"/>
    </location>
</feature>
<reference evidence="2" key="1">
    <citation type="journal article" date="2020" name="Stud. Mycol.">
        <title>101 Dothideomycetes genomes: a test case for predicting lifestyles and emergence of pathogens.</title>
        <authorList>
            <person name="Haridas S."/>
            <person name="Albert R."/>
            <person name="Binder M."/>
            <person name="Bloem J."/>
            <person name="Labutti K."/>
            <person name="Salamov A."/>
            <person name="Andreopoulos B."/>
            <person name="Baker S."/>
            <person name="Barry K."/>
            <person name="Bills G."/>
            <person name="Bluhm B."/>
            <person name="Cannon C."/>
            <person name="Castanera R."/>
            <person name="Culley D."/>
            <person name="Daum C."/>
            <person name="Ezra D."/>
            <person name="Gonzalez J."/>
            <person name="Henrissat B."/>
            <person name="Kuo A."/>
            <person name="Liang C."/>
            <person name="Lipzen A."/>
            <person name="Lutzoni F."/>
            <person name="Magnuson J."/>
            <person name="Mondo S."/>
            <person name="Nolan M."/>
            <person name="Ohm R."/>
            <person name="Pangilinan J."/>
            <person name="Park H.-J."/>
            <person name="Ramirez L."/>
            <person name="Alfaro M."/>
            <person name="Sun H."/>
            <person name="Tritt A."/>
            <person name="Yoshinaga Y."/>
            <person name="Zwiers L.-H."/>
            <person name="Turgeon B."/>
            <person name="Goodwin S."/>
            <person name="Spatafora J."/>
            <person name="Crous P."/>
            <person name="Grigoriev I."/>
        </authorList>
    </citation>
    <scope>NUCLEOTIDE SEQUENCE</scope>
    <source>
        <strain evidence="2">CBS 121410</strain>
    </source>
</reference>
<feature type="compositionally biased region" description="Low complexity" evidence="1">
    <location>
        <begin position="610"/>
        <end position="642"/>
    </location>
</feature>
<dbReference type="EMBL" id="ML978727">
    <property type="protein sequence ID" value="KAF2085986.1"/>
    <property type="molecule type" value="Genomic_DNA"/>
</dbReference>
<feature type="region of interest" description="Disordered" evidence="1">
    <location>
        <begin position="1"/>
        <end position="63"/>
    </location>
</feature>
<feature type="compositionally biased region" description="Polar residues" evidence="1">
    <location>
        <begin position="273"/>
        <end position="286"/>
    </location>
</feature>
<evidence type="ECO:0000256" key="1">
    <source>
        <dbReference type="SAM" id="MobiDB-lite"/>
    </source>
</evidence>
<sequence length="690" mass="75503">MGLPMWRAPSPPASKDTIKKDSTATARSPIRRRNAARAPRPTTRPDDRDRVHVERARTDRDSPEVVIDFSALDEPAGVFELDAFFREQGEIHRPEEDSLLHSAAANRALREERESLVAQLRARHSGSEARDDGRRGPVNARRSRPSEDDGGDRSRDVAAPRRVTSGSSRSNPIPPRVTQRHGASVHRSAPLRERSGFPRHERRRPHHSQSTRNDNQTGRSPYSPIGHRDQRQSRLTGGALVRALLDADYEEDPVSDFPPLRRMPGRRDLSGPLPSSSLRESWSPGSTVDGLGDRERSISPPDQDAWEVMHMTITPDETLPSADSSFTSAAASASFSAPTSNSTSQLDSFTSRSGSAASSRTHMTIPSRRQSPNSLAATNPSLTLYGHCETDDDNDNEDNGPSPAEETRRLRIRRSLEEHLSGRRTVPSRIGHPGARRSNPFARPLSRTANDHGNEDNEHSAAEAESDNQTRPYQQPASDFRPRIRSVSEMLSPDRTFPPVIGSRNRSPSSAEARQLLELIHGPSVSDSDDAADPLVEPSPANNPSSRDETPARFGIYGAAYGRLEDQDEDDEDRADEPAEAEDEEQDSAEPDPNILNDYGTPVPAAGLIPAPASSVPALLSALNNNRNGSNHSNGSSNSTSPSPTPQLDLDPELETMRGIVEILARRDDVPEEFWTSAGLGRLGTVRRGG</sequence>
<feature type="region of interest" description="Disordered" evidence="1">
    <location>
        <begin position="115"/>
        <end position="655"/>
    </location>
</feature>
<dbReference type="Proteomes" id="UP000799776">
    <property type="component" value="Unassembled WGS sequence"/>
</dbReference>
<comment type="caution">
    <text evidence="2">The sequence shown here is derived from an EMBL/GenBank/DDBJ whole genome shotgun (WGS) entry which is preliminary data.</text>
</comment>
<feature type="compositionally biased region" description="Acidic residues" evidence="1">
    <location>
        <begin position="566"/>
        <end position="590"/>
    </location>
</feature>
<dbReference type="OrthoDB" id="3946700at2759"/>
<accession>A0A9P4HUS2</accession>
<dbReference type="AlphaFoldDB" id="A0A9P4HUS2"/>
<evidence type="ECO:0000313" key="2">
    <source>
        <dbReference type="EMBL" id="KAF2085986.1"/>
    </source>
</evidence>
<protein>
    <submittedName>
        <fullName evidence="2">Uncharacterized protein</fullName>
    </submittedName>
</protein>
<proteinExistence type="predicted"/>
<feature type="compositionally biased region" description="Basic residues" evidence="1">
    <location>
        <begin position="200"/>
        <end position="209"/>
    </location>
</feature>
<gene>
    <name evidence="2" type="ORF">K490DRAFT_58316</name>
</gene>
<feature type="compositionally biased region" description="Basic and acidic residues" evidence="1">
    <location>
        <begin position="43"/>
        <end position="63"/>
    </location>
</feature>
<feature type="compositionally biased region" description="Basic and acidic residues" evidence="1">
    <location>
        <begin position="144"/>
        <end position="159"/>
    </location>
</feature>